<dbReference type="SUPFAM" id="SSF57850">
    <property type="entry name" value="RING/U-box"/>
    <property type="match status" value="1"/>
</dbReference>
<evidence type="ECO:0000256" key="9">
    <source>
        <dbReference type="SAM" id="Coils"/>
    </source>
</evidence>
<sequence length="774" mass="87096">MACCSTVKTEDLDQNFLQCAFCIERLRKPKILPCLHTFCEVCLGQWVRKNVGKLICPVCRNEYPLPEKGIMGLPDNFFINNMIDFLEARKNGKAASSVPCHGCEKGAVTYCSDCTEFLCSDCSHAHRRLKVTRLHRQLSMEEYQASPHEPPVEMLRPVYCSIHKCNEIEFYCETCDVPICLKCTVIEHRVPEHKHQYCRDAVEKQRPILEKLLHHAQEKIPTLEGALDNVKFVLQQLDSEKEAAEERIREQKRSLVSTIEQKEQTLLQDLEDTYNGKKKILEAQQDGLMLGLGNVNSGCEFTENLLKYGNELALLAVKKQALQRMQDLIKMELNPRPEENACIQFTPNDALIYGVRTQEFGTLLRGNAVAGISTVNAEIPQIATVDQQQTLVLTTKDRNGKDVNQGGAIVTSKIRSPDGGVAMTKVTDNKDGTYSITYRTNKEGTYNLFVSVFGQQVKGSPFSIEASHPKKVCLEFGVRGKGIGHVKEPWGVSVSSKSGDIVVADSGNSRIQVFDKLGHFKRDFRFCGFDKKFDPLDVAVTDNDQVVISDYANKQIIISDISGRMIRTFGSERLKWPWGVAVNSYGDIHVVDYEEHCLTIFDCDGVHLNTIGCKGHAQGQFRNPICVAINSKDDIIISDRENSRIQIFDEEGNFLHLFQAPGEEEGQFKYPTGVAVDSHDNIIVCDDWNNRVQMFRPDGVFIRRIDSDNDGLRYPDGVTVTPDEKVVVCDYGNDCLKVFDCNSLMKPRSQVFVMLNEGGASKRVTTSMPRLFVN</sequence>
<dbReference type="Gene3D" id="3.30.160.60">
    <property type="entry name" value="Classic Zinc Finger"/>
    <property type="match status" value="1"/>
</dbReference>
<feature type="repeat" description="NHL" evidence="8">
    <location>
        <begin position="701"/>
        <end position="742"/>
    </location>
</feature>
<proteinExistence type="inferred from homology"/>
<dbReference type="PROSITE" id="PS50089">
    <property type="entry name" value="ZF_RING_2"/>
    <property type="match status" value="1"/>
</dbReference>
<dbReference type="InterPro" id="IPR011042">
    <property type="entry name" value="6-blade_b-propeller_TolB-like"/>
</dbReference>
<dbReference type="InterPro" id="IPR001298">
    <property type="entry name" value="Filamin/ABP280_rpt"/>
</dbReference>
<dbReference type="Pfam" id="PF01436">
    <property type="entry name" value="NHL"/>
    <property type="match status" value="5"/>
</dbReference>
<feature type="domain" description="B box-type" evidence="11">
    <location>
        <begin position="155"/>
        <end position="194"/>
    </location>
</feature>
<comment type="similarity">
    <text evidence="1">Belongs to the TRIM/RBCC family.</text>
</comment>
<dbReference type="SMART" id="SM00336">
    <property type="entry name" value="BBOX"/>
    <property type="match status" value="2"/>
</dbReference>
<evidence type="ECO:0000256" key="1">
    <source>
        <dbReference type="ARBA" id="ARBA00008518"/>
    </source>
</evidence>
<dbReference type="InterPro" id="IPR001841">
    <property type="entry name" value="Znf_RING"/>
</dbReference>
<dbReference type="Pfam" id="PF00643">
    <property type="entry name" value="zf-B_box"/>
    <property type="match status" value="1"/>
</dbReference>
<dbReference type="InterPro" id="IPR017907">
    <property type="entry name" value="Znf_RING_CS"/>
</dbReference>
<name>A0ABM0GRQ8_SACKO</name>
<evidence type="ECO:0000259" key="11">
    <source>
        <dbReference type="PROSITE" id="PS50119"/>
    </source>
</evidence>
<dbReference type="PANTHER" id="PTHR24104">
    <property type="entry name" value="E3 UBIQUITIN-PROTEIN LIGASE NHLRC1-RELATED"/>
    <property type="match status" value="1"/>
</dbReference>
<dbReference type="Pfam" id="PF12126">
    <property type="entry name" value="PML_CC"/>
    <property type="match status" value="1"/>
</dbReference>
<protein>
    <submittedName>
        <fullName evidence="13">Tripartite motif-containing protein 2-like</fullName>
    </submittedName>
</protein>
<dbReference type="PROSITE" id="PS50119">
    <property type="entry name" value="ZF_BBOX"/>
    <property type="match status" value="2"/>
</dbReference>
<evidence type="ECO:0000256" key="8">
    <source>
        <dbReference type="PROSITE-ProRule" id="PRU00504"/>
    </source>
</evidence>
<dbReference type="SUPFAM" id="SSF57845">
    <property type="entry name" value="B-box zinc-binding domain"/>
    <property type="match status" value="1"/>
</dbReference>
<feature type="repeat" description="NHL" evidence="8">
    <location>
        <begin position="608"/>
        <end position="651"/>
    </location>
</feature>
<dbReference type="PANTHER" id="PTHR24104:SF47">
    <property type="entry name" value="E3 UBIQUITIN-PROTEIN LIGASE NHLRC1"/>
    <property type="match status" value="1"/>
</dbReference>
<dbReference type="InterPro" id="IPR013083">
    <property type="entry name" value="Znf_RING/FYVE/PHD"/>
</dbReference>
<feature type="repeat" description="NHL" evidence="8">
    <location>
        <begin position="566"/>
        <end position="604"/>
    </location>
</feature>
<dbReference type="SMART" id="SM00502">
    <property type="entry name" value="BBC"/>
    <property type="match status" value="1"/>
</dbReference>
<reference evidence="13" key="1">
    <citation type="submission" date="2025-08" db="UniProtKB">
        <authorList>
            <consortium name="RefSeq"/>
        </authorList>
    </citation>
    <scope>IDENTIFICATION</scope>
    <source>
        <tissue evidence="13">Testes</tissue>
    </source>
</reference>
<evidence type="ECO:0000259" key="10">
    <source>
        <dbReference type="PROSITE" id="PS50089"/>
    </source>
</evidence>
<evidence type="ECO:0000313" key="12">
    <source>
        <dbReference type="Proteomes" id="UP000694865"/>
    </source>
</evidence>
<dbReference type="InterPro" id="IPR018957">
    <property type="entry name" value="Znf_C3HC4_RING-type"/>
</dbReference>
<evidence type="ECO:0000256" key="5">
    <source>
        <dbReference type="ARBA" id="ARBA00022833"/>
    </source>
</evidence>
<dbReference type="InterPro" id="IPR013783">
    <property type="entry name" value="Ig-like_fold"/>
</dbReference>
<dbReference type="SMART" id="SM00557">
    <property type="entry name" value="IG_FLMN"/>
    <property type="match status" value="1"/>
</dbReference>
<dbReference type="CDD" id="cd20482">
    <property type="entry name" value="CC_brat-like"/>
    <property type="match status" value="1"/>
</dbReference>
<keyword evidence="5" id="KW-0862">Zinc</keyword>
<evidence type="ECO:0000313" key="13">
    <source>
        <dbReference type="RefSeq" id="XP_002735871.1"/>
    </source>
</evidence>
<dbReference type="Proteomes" id="UP000694865">
    <property type="component" value="Unplaced"/>
</dbReference>
<dbReference type="InterPro" id="IPR014756">
    <property type="entry name" value="Ig_E-set"/>
</dbReference>
<feature type="repeat" description="NHL" evidence="8">
    <location>
        <begin position="476"/>
        <end position="517"/>
    </location>
</feature>
<dbReference type="InterPro" id="IPR003649">
    <property type="entry name" value="Bbox_C"/>
</dbReference>
<keyword evidence="4 6" id="KW-0863">Zinc-finger</keyword>
<feature type="domain" description="B box-type" evidence="11">
    <location>
        <begin position="95"/>
        <end position="140"/>
    </location>
</feature>
<feature type="repeat" description="NHL" evidence="8">
    <location>
        <begin position="655"/>
        <end position="698"/>
    </location>
</feature>
<dbReference type="InterPro" id="IPR000315">
    <property type="entry name" value="Znf_B-box"/>
</dbReference>
<dbReference type="Gene3D" id="2.60.40.10">
    <property type="entry name" value="Immunoglobulins"/>
    <property type="match status" value="1"/>
</dbReference>
<keyword evidence="2" id="KW-0479">Metal-binding</keyword>
<evidence type="ECO:0000256" key="4">
    <source>
        <dbReference type="ARBA" id="ARBA00022771"/>
    </source>
</evidence>
<dbReference type="InterPro" id="IPR050952">
    <property type="entry name" value="TRIM-NHL_E3_ligases"/>
</dbReference>
<dbReference type="Gene3D" id="2.120.10.30">
    <property type="entry name" value="TolB, C-terminal domain"/>
    <property type="match status" value="2"/>
</dbReference>
<dbReference type="SUPFAM" id="SSF101898">
    <property type="entry name" value="NHL repeat"/>
    <property type="match status" value="1"/>
</dbReference>
<evidence type="ECO:0000256" key="7">
    <source>
        <dbReference type="PROSITE-ProRule" id="PRU00087"/>
    </source>
</evidence>
<dbReference type="PROSITE" id="PS50194">
    <property type="entry name" value="FILAMIN_REPEAT"/>
    <property type="match status" value="1"/>
</dbReference>
<dbReference type="Gene3D" id="3.30.40.10">
    <property type="entry name" value="Zinc/RING finger domain, C3HC4 (zinc finger)"/>
    <property type="match status" value="1"/>
</dbReference>
<keyword evidence="3" id="KW-0677">Repeat</keyword>
<dbReference type="SUPFAM" id="SSF81296">
    <property type="entry name" value="E set domains"/>
    <property type="match status" value="1"/>
</dbReference>
<dbReference type="PROSITE" id="PS00518">
    <property type="entry name" value="ZF_RING_1"/>
    <property type="match status" value="1"/>
</dbReference>
<gene>
    <name evidence="13" type="primary">LOC100378574</name>
</gene>
<dbReference type="InterPro" id="IPR017868">
    <property type="entry name" value="Filamin/ABP280_repeat-like"/>
</dbReference>
<dbReference type="Pfam" id="PF00630">
    <property type="entry name" value="Filamin"/>
    <property type="match status" value="1"/>
</dbReference>
<keyword evidence="9" id="KW-0175">Coiled coil</keyword>
<dbReference type="InterPro" id="IPR001258">
    <property type="entry name" value="NHL_repeat"/>
</dbReference>
<feature type="coiled-coil region" evidence="9">
    <location>
        <begin position="227"/>
        <end position="261"/>
    </location>
</feature>
<dbReference type="Pfam" id="PF00097">
    <property type="entry name" value="zf-C3HC4"/>
    <property type="match status" value="1"/>
</dbReference>
<evidence type="ECO:0000256" key="6">
    <source>
        <dbReference type="PROSITE-ProRule" id="PRU00024"/>
    </source>
</evidence>
<evidence type="ECO:0000256" key="2">
    <source>
        <dbReference type="ARBA" id="ARBA00022723"/>
    </source>
</evidence>
<feature type="repeat" description="Filamin" evidence="7">
    <location>
        <begin position="369"/>
        <end position="466"/>
    </location>
</feature>
<feature type="domain" description="RING-type" evidence="10">
    <location>
        <begin position="19"/>
        <end position="60"/>
    </location>
</feature>
<organism evidence="12 13">
    <name type="scientific">Saccoglossus kowalevskii</name>
    <name type="common">Acorn worm</name>
    <dbReference type="NCBI Taxonomy" id="10224"/>
    <lineage>
        <taxon>Eukaryota</taxon>
        <taxon>Metazoa</taxon>
        <taxon>Hemichordata</taxon>
        <taxon>Enteropneusta</taxon>
        <taxon>Harrimaniidae</taxon>
        <taxon>Saccoglossus</taxon>
    </lineage>
</organism>
<dbReference type="SMART" id="SM00184">
    <property type="entry name" value="RING"/>
    <property type="match status" value="1"/>
</dbReference>
<dbReference type="RefSeq" id="XP_002735871.1">
    <property type="nucleotide sequence ID" value="XM_002735825.1"/>
</dbReference>
<dbReference type="GeneID" id="100378574"/>
<dbReference type="PROSITE" id="PS51125">
    <property type="entry name" value="NHL"/>
    <property type="match status" value="5"/>
</dbReference>
<accession>A0ABM0GRQ8</accession>
<keyword evidence="12" id="KW-1185">Reference proteome</keyword>
<evidence type="ECO:0000256" key="3">
    <source>
        <dbReference type="ARBA" id="ARBA00022737"/>
    </source>
</evidence>
<dbReference type="InterPro" id="IPR021978">
    <property type="entry name" value="PML-like_CC"/>
</dbReference>